<protein>
    <submittedName>
        <fullName evidence="2">Uncharacterized protein</fullName>
    </submittedName>
</protein>
<reference evidence="2 3" key="1">
    <citation type="submission" date="2015-04" db="EMBL/GenBank/DDBJ databases">
        <title>Lasius niger genome sequencing.</title>
        <authorList>
            <person name="Konorov E.A."/>
            <person name="Nikitin M.A."/>
            <person name="Kirill M.V."/>
            <person name="Chang P."/>
        </authorList>
    </citation>
    <scope>NUCLEOTIDE SEQUENCE [LARGE SCALE GENOMIC DNA]</scope>
    <source>
        <tissue evidence="2">Whole</tissue>
    </source>
</reference>
<comment type="caution">
    <text evidence="2">The sequence shown here is derived from an EMBL/GenBank/DDBJ whole genome shotgun (WGS) entry which is preliminary data.</text>
</comment>
<evidence type="ECO:0000313" key="2">
    <source>
        <dbReference type="EMBL" id="KMQ81541.1"/>
    </source>
</evidence>
<keyword evidence="3" id="KW-1185">Reference proteome</keyword>
<evidence type="ECO:0000256" key="1">
    <source>
        <dbReference type="SAM" id="MobiDB-lite"/>
    </source>
</evidence>
<gene>
    <name evidence="2" type="ORF">RF55_26026</name>
</gene>
<proteinExistence type="predicted"/>
<name>A0A0J7JUK8_LASNI</name>
<feature type="compositionally biased region" description="Pro residues" evidence="1">
    <location>
        <begin position="1"/>
        <end position="14"/>
    </location>
</feature>
<dbReference type="PaxDb" id="67767-A0A0J7JUK8"/>
<evidence type="ECO:0000313" key="3">
    <source>
        <dbReference type="Proteomes" id="UP000036403"/>
    </source>
</evidence>
<dbReference type="Proteomes" id="UP000036403">
    <property type="component" value="Unassembled WGS sequence"/>
</dbReference>
<feature type="compositionally biased region" description="Basic and acidic residues" evidence="1">
    <location>
        <begin position="91"/>
        <end position="115"/>
    </location>
</feature>
<dbReference type="AlphaFoldDB" id="A0A0J7JUK8"/>
<accession>A0A0J7JUK8</accession>
<feature type="compositionally biased region" description="Polar residues" evidence="1">
    <location>
        <begin position="15"/>
        <end position="33"/>
    </location>
</feature>
<organism evidence="2 3">
    <name type="scientific">Lasius niger</name>
    <name type="common">Black garden ant</name>
    <dbReference type="NCBI Taxonomy" id="67767"/>
    <lineage>
        <taxon>Eukaryota</taxon>
        <taxon>Metazoa</taxon>
        <taxon>Ecdysozoa</taxon>
        <taxon>Arthropoda</taxon>
        <taxon>Hexapoda</taxon>
        <taxon>Insecta</taxon>
        <taxon>Pterygota</taxon>
        <taxon>Neoptera</taxon>
        <taxon>Endopterygota</taxon>
        <taxon>Hymenoptera</taxon>
        <taxon>Apocrita</taxon>
        <taxon>Aculeata</taxon>
        <taxon>Formicoidea</taxon>
        <taxon>Formicidae</taxon>
        <taxon>Formicinae</taxon>
        <taxon>Lasius</taxon>
        <taxon>Lasius</taxon>
    </lineage>
</organism>
<feature type="region of interest" description="Disordered" evidence="1">
    <location>
        <begin position="1"/>
        <end position="115"/>
    </location>
</feature>
<dbReference type="EMBL" id="LBMM01034429">
    <property type="protein sequence ID" value="KMQ81541.1"/>
    <property type="molecule type" value="Genomic_DNA"/>
</dbReference>
<sequence>MPPTLRPNQEPPGPLTTTPDQAETRSIPQSLSPRQDPPTLSLEQEIRPLLHSTKQGAAEPLTLTPAEAQKEQEQPVSIEGLSEQPVQVKPKRSEADLRRSTRPSKPPDRWTYETF</sequence>